<evidence type="ECO:0000256" key="1">
    <source>
        <dbReference type="ARBA" id="ARBA00004571"/>
    </source>
</evidence>
<sequence>MKQIVTPLMAAFLTGLAQAAYAETPAQASTPAQLPTVTVKDTAEKSLVDGVEEGGDNYVIDHTSTANKMDTPIMDTPFAVQSITRRTMDDQQAISVQDAINANTSSVVQGSPAFTYQTYTIRGFNTGNYIYMNGLRIGDSMGMDTNNVQSIDVLKGAAAMLYGLVQPGGMINLNLKRASDTPYYSLQQQFGSFGMYRTTADATGAITPDKTLLYRLNAQYYTTGSFIDNMSTNQDTLVAPSLTWKPTEQFTLNLDYQYQDKAMVMYPGLPAIYNRPAALPVSTYLGDSSITNSPLTRQVRNYVGYDATFKFNDDWSLVNRFYYQYMGNYNSGTSVSGVTQNTGAATRSTNIGQFFEDSIATNLDLKGKFETGPVKHSTLLGFDYFYMNNPADALNFGLAGYPAGKFNIYNPATYTGTGVPFSSASNLVYTQNYQNWTAAYATDQMSFFDDMLQILLGGRFDSLIVGNGFGSPAFPATSNRTNLSQAFATTSAWNPRAGIVLQPEKWISIYGNFTQTLSPNAGGYSGGFPPYPPSYGTQFEGGIKMEFFDKRLMMTLAAYDITKTNVIMGGTNLLSAPTFYINGYPTSIPASAESRGAELDITGRIDENWSVIANYTHDDVWYTSGQPYVASGATATITTQYAVAGNRLPGVPADMGNLWVKYEGDGDLSGLSTALGVQAMGQQQGDNANSYQLPAYAVANAMIGYSFPLLGKKVTAQLNLKNLFDKQYYLTASNRFNIIPGTPLNVMGALRVDF</sequence>
<organism evidence="19 20">
    <name type="scientific">Candidatus Methylospira mobilis</name>
    <dbReference type="NCBI Taxonomy" id="1808979"/>
    <lineage>
        <taxon>Bacteria</taxon>
        <taxon>Pseudomonadati</taxon>
        <taxon>Pseudomonadota</taxon>
        <taxon>Gammaproteobacteria</taxon>
        <taxon>Methylococcales</taxon>
        <taxon>Methylococcaceae</taxon>
        <taxon>Candidatus Methylospira</taxon>
    </lineage>
</organism>
<dbReference type="GO" id="GO:0015344">
    <property type="term" value="F:siderophore uptake transmembrane transporter activity"/>
    <property type="evidence" value="ECO:0007669"/>
    <property type="project" value="TreeGrafter"/>
</dbReference>
<keyword evidence="10 15" id="KW-0798">TonB box</keyword>
<dbReference type="InParanoid" id="A0A5Q0BGT6"/>
<dbReference type="PANTHER" id="PTHR32552:SF68">
    <property type="entry name" value="FERRICHROME OUTER MEMBRANE TRANSPORTER_PHAGE RECEPTOR"/>
    <property type="match status" value="1"/>
</dbReference>
<evidence type="ECO:0000256" key="15">
    <source>
        <dbReference type="RuleBase" id="RU003357"/>
    </source>
</evidence>
<dbReference type="NCBIfam" id="TIGR01783">
    <property type="entry name" value="TonB-siderophor"/>
    <property type="match status" value="1"/>
</dbReference>
<keyword evidence="3 14" id="KW-0813">Transport</keyword>
<name>A0A5Q0BGT6_9GAMM</name>
<evidence type="ECO:0000256" key="4">
    <source>
        <dbReference type="ARBA" id="ARBA00022452"/>
    </source>
</evidence>
<keyword evidence="13 14" id="KW-0998">Cell outer membrane</keyword>
<dbReference type="Gene3D" id="2.170.130.10">
    <property type="entry name" value="TonB-dependent receptor, plug domain"/>
    <property type="match status" value="1"/>
</dbReference>
<keyword evidence="6 14" id="KW-0812">Transmembrane</keyword>
<dbReference type="InterPro" id="IPR036942">
    <property type="entry name" value="Beta-barrel_TonB_sf"/>
</dbReference>
<evidence type="ECO:0000256" key="7">
    <source>
        <dbReference type="ARBA" id="ARBA00022729"/>
    </source>
</evidence>
<evidence type="ECO:0000259" key="18">
    <source>
        <dbReference type="Pfam" id="PF07715"/>
    </source>
</evidence>
<keyword evidence="8" id="KW-0408">Iron</keyword>
<evidence type="ECO:0000259" key="17">
    <source>
        <dbReference type="Pfam" id="PF00593"/>
    </source>
</evidence>
<evidence type="ECO:0000313" key="19">
    <source>
        <dbReference type="EMBL" id="QFY43075.1"/>
    </source>
</evidence>
<accession>A0A5Q0BGT6</accession>
<evidence type="ECO:0000256" key="5">
    <source>
        <dbReference type="ARBA" id="ARBA00022496"/>
    </source>
</evidence>
<dbReference type="Gene3D" id="2.40.170.20">
    <property type="entry name" value="TonB-dependent receptor, beta-barrel domain"/>
    <property type="match status" value="1"/>
</dbReference>
<dbReference type="GO" id="GO:0015891">
    <property type="term" value="P:siderophore transport"/>
    <property type="evidence" value="ECO:0007669"/>
    <property type="project" value="InterPro"/>
</dbReference>
<keyword evidence="11 14" id="KW-0472">Membrane</keyword>
<dbReference type="SUPFAM" id="SSF56935">
    <property type="entry name" value="Porins"/>
    <property type="match status" value="1"/>
</dbReference>
<dbReference type="InterPro" id="IPR012910">
    <property type="entry name" value="Plug_dom"/>
</dbReference>
<evidence type="ECO:0000256" key="14">
    <source>
        <dbReference type="PROSITE-ProRule" id="PRU01360"/>
    </source>
</evidence>
<evidence type="ECO:0000256" key="10">
    <source>
        <dbReference type="ARBA" id="ARBA00023077"/>
    </source>
</evidence>
<reference evidence="19 20" key="1">
    <citation type="submission" date="2019-09" db="EMBL/GenBank/DDBJ databases">
        <title>Ecophysiology of the spiral-shaped methanotroph Methylospira mobilis as revealed by the complete genome sequence.</title>
        <authorList>
            <person name="Oshkin I.Y."/>
            <person name="Dedysh S.N."/>
            <person name="Miroshnikov K."/>
            <person name="Danilova O.V."/>
            <person name="Hakobyan A."/>
            <person name="Liesack W."/>
        </authorList>
    </citation>
    <scope>NUCLEOTIDE SEQUENCE [LARGE SCALE GENOMIC DNA]</scope>
    <source>
        <strain evidence="19 20">Shm1</strain>
    </source>
</reference>
<evidence type="ECO:0000256" key="2">
    <source>
        <dbReference type="ARBA" id="ARBA00009810"/>
    </source>
</evidence>
<evidence type="ECO:0000256" key="9">
    <source>
        <dbReference type="ARBA" id="ARBA00023065"/>
    </source>
</evidence>
<feature type="domain" description="TonB-dependent receptor plug" evidence="18">
    <location>
        <begin position="73"/>
        <end position="169"/>
    </location>
</feature>
<feature type="chain" id="PRO_5025013509" evidence="16">
    <location>
        <begin position="23"/>
        <end position="754"/>
    </location>
</feature>
<feature type="signal peptide" evidence="16">
    <location>
        <begin position="1"/>
        <end position="22"/>
    </location>
</feature>
<dbReference type="GO" id="GO:0038023">
    <property type="term" value="F:signaling receptor activity"/>
    <property type="evidence" value="ECO:0007669"/>
    <property type="project" value="InterPro"/>
</dbReference>
<protein>
    <submittedName>
        <fullName evidence="19">TonB-dependent siderophore receptor</fullName>
    </submittedName>
</protein>
<evidence type="ECO:0000313" key="20">
    <source>
        <dbReference type="Proteomes" id="UP000325755"/>
    </source>
</evidence>
<proteinExistence type="inferred from homology"/>
<dbReference type="KEGG" id="mmob:F6R98_10965"/>
<keyword evidence="7 16" id="KW-0732">Signal</keyword>
<dbReference type="InterPro" id="IPR010105">
    <property type="entry name" value="TonB_sidphr_rcpt"/>
</dbReference>
<dbReference type="Pfam" id="PF07715">
    <property type="entry name" value="Plug"/>
    <property type="match status" value="1"/>
</dbReference>
<dbReference type="InterPro" id="IPR000531">
    <property type="entry name" value="Beta-barrel_TonB"/>
</dbReference>
<evidence type="ECO:0000256" key="3">
    <source>
        <dbReference type="ARBA" id="ARBA00022448"/>
    </source>
</evidence>
<evidence type="ECO:0000256" key="6">
    <source>
        <dbReference type="ARBA" id="ARBA00022692"/>
    </source>
</evidence>
<dbReference type="Pfam" id="PF00593">
    <property type="entry name" value="TonB_dep_Rec_b-barrel"/>
    <property type="match status" value="1"/>
</dbReference>
<comment type="subcellular location">
    <subcellularLocation>
        <location evidence="1 14">Cell outer membrane</location>
        <topology evidence="1 14">Multi-pass membrane protein</topology>
    </subcellularLocation>
</comment>
<dbReference type="Proteomes" id="UP000325755">
    <property type="component" value="Chromosome"/>
</dbReference>
<keyword evidence="20" id="KW-1185">Reference proteome</keyword>
<feature type="domain" description="TonB-dependent receptor-like beta-barrel" evidence="17">
    <location>
        <begin position="244"/>
        <end position="723"/>
    </location>
</feature>
<evidence type="ECO:0000256" key="16">
    <source>
        <dbReference type="SAM" id="SignalP"/>
    </source>
</evidence>
<keyword evidence="4 14" id="KW-1134">Transmembrane beta strand</keyword>
<dbReference type="FunCoup" id="A0A5Q0BGT6">
    <property type="interactions" value="50"/>
</dbReference>
<dbReference type="PANTHER" id="PTHR32552">
    <property type="entry name" value="FERRICHROME IRON RECEPTOR-RELATED"/>
    <property type="match status" value="1"/>
</dbReference>
<comment type="similarity">
    <text evidence="2 14 15">Belongs to the TonB-dependent receptor family.</text>
</comment>
<evidence type="ECO:0000256" key="8">
    <source>
        <dbReference type="ARBA" id="ARBA00023004"/>
    </source>
</evidence>
<keyword evidence="12 19" id="KW-0675">Receptor</keyword>
<keyword evidence="9" id="KW-0406">Ion transport</keyword>
<gene>
    <name evidence="19" type="ORF">F6R98_10965</name>
</gene>
<dbReference type="InterPro" id="IPR037066">
    <property type="entry name" value="Plug_dom_sf"/>
</dbReference>
<dbReference type="RefSeq" id="WP_153249059.1">
    <property type="nucleotide sequence ID" value="NZ_CP044205.1"/>
</dbReference>
<evidence type="ECO:0000256" key="12">
    <source>
        <dbReference type="ARBA" id="ARBA00023170"/>
    </source>
</evidence>
<dbReference type="InterPro" id="IPR039426">
    <property type="entry name" value="TonB-dep_rcpt-like"/>
</dbReference>
<dbReference type="CDD" id="cd01347">
    <property type="entry name" value="ligand_gated_channel"/>
    <property type="match status" value="1"/>
</dbReference>
<evidence type="ECO:0000256" key="13">
    <source>
        <dbReference type="ARBA" id="ARBA00023237"/>
    </source>
</evidence>
<dbReference type="EMBL" id="CP044205">
    <property type="protein sequence ID" value="QFY43075.1"/>
    <property type="molecule type" value="Genomic_DNA"/>
</dbReference>
<dbReference type="PROSITE" id="PS52016">
    <property type="entry name" value="TONB_DEPENDENT_REC_3"/>
    <property type="match status" value="1"/>
</dbReference>
<dbReference type="GO" id="GO:0009279">
    <property type="term" value="C:cell outer membrane"/>
    <property type="evidence" value="ECO:0007669"/>
    <property type="project" value="UniProtKB-SubCell"/>
</dbReference>
<dbReference type="OrthoDB" id="127311at2"/>
<dbReference type="AlphaFoldDB" id="A0A5Q0BGT6"/>
<keyword evidence="5" id="KW-0410">Iron transport</keyword>
<evidence type="ECO:0000256" key="11">
    <source>
        <dbReference type="ARBA" id="ARBA00023136"/>
    </source>
</evidence>